<dbReference type="SUPFAM" id="SSF52980">
    <property type="entry name" value="Restriction endonuclease-like"/>
    <property type="match status" value="1"/>
</dbReference>
<dbReference type="Gene3D" id="3.40.50.10770">
    <property type="entry name" value="Hypothetical protein VC1899 like domain (Restriction endonuclease-like)"/>
    <property type="match status" value="1"/>
</dbReference>
<dbReference type="Pfam" id="PF22665">
    <property type="entry name" value="WHD_DUF6293"/>
    <property type="match status" value="1"/>
</dbReference>
<protein>
    <submittedName>
        <fullName evidence="3">Uncharacterized protein</fullName>
    </submittedName>
</protein>
<dbReference type="InterPro" id="IPR036388">
    <property type="entry name" value="WH-like_DNA-bd_sf"/>
</dbReference>
<dbReference type="OrthoDB" id="142096at2157"/>
<evidence type="ECO:0000259" key="1">
    <source>
        <dbReference type="Pfam" id="PF19810"/>
    </source>
</evidence>
<feature type="domain" description="DUF6293" evidence="2">
    <location>
        <begin position="164"/>
        <end position="268"/>
    </location>
</feature>
<dbReference type="GeneID" id="3923712"/>
<dbReference type="InterPro" id="IPR054162">
    <property type="entry name" value="DUF6293_C"/>
</dbReference>
<accession>Q2FMH8</accession>
<dbReference type="EnsemblBacteria" id="ABD41770">
    <property type="protein sequence ID" value="ABD41770"/>
    <property type="gene ID" value="Mhun_2062"/>
</dbReference>
<dbReference type="EMBL" id="CP000254">
    <property type="protein sequence ID" value="ABD41770.1"/>
    <property type="molecule type" value="Genomic_DNA"/>
</dbReference>
<gene>
    <name evidence="3" type="ordered locus">Mhun_2062</name>
</gene>
<keyword evidence="4" id="KW-1185">Reference proteome</keyword>
<dbReference type="Pfam" id="PF19810">
    <property type="entry name" value="HFX_2341_N"/>
    <property type="match status" value="1"/>
</dbReference>
<dbReference type="HOGENOM" id="CLU_087820_0_0_2"/>
<dbReference type="InterPro" id="IPR011335">
    <property type="entry name" value="Restrct_endonuc-II-like"/>
</dbReference>
<dbReference type="KEGG" id="mhu:Mhun_2062"/>
<reference evidence="4" key="1">
    <citation type="journal article" date="2016" name="Stand. Genomic Sci.">
        <title>Complete genome sequence of Methanospirillum hungatei type strain JF1.</title>
        <authorList>
            <person name="Gunsalus R.P."/>
            <person name="Cook L.E."/>
            <person name="Crable B."/>
            <person name="Rohlin L."/>
            <person name="McDonald E."/>
            <person name="Mouttaki H."/>
            <person name="Sieber J.R."/>
            <person name="Poweleit N."/>
            <person name="Zhou H."/>
            <person name="Lapidus A.L."/>
            <person name="Daligault H.E."/>
            <person name="Land M."/>
            <person name="Gilna P."/>
            <person name="Ivanova N."/>
            <person name="Kyrpides N."/>
            <person name="Culley D.E."/>
            <person name="McInerney M.J."/>
        </authorList>
    </citation>
    <scope>NUCLEOTIDE SEQUENCE [LARGE SCALE GENOMIC DNA]</scope>
    <source>
        <strain evidence="4">ATCC 27890 / DSM 864 / NBRC 100397 / JF-1</strain>
    </source>
</reference>
<evidence type="ECO:0000313" key="3">
    <source>
        <dbReference type="EMBL" id="ABD41770.1"/>
    </source>
</evidence>
<evidence type="ECO:0000259" key="2">
    <source>
        <dbReference type="Pfam" id="PF22665"/>
    </source>
</evidence>
<dbReference type="eggNOG" id="arCOG01449">
    <property type="taxonomic scope" value="Archaea"/>
</dbReference>
<dbReference type="AlphaFoldDB" id="Q2FMH8"/>
<dbReference type="InterPro" id="IPR046260">
    <property type="entry name" value="HFX_2341-like_N"/>
</dbReference>
<name>Q2FMH8_METHJ</name>
<dbReference type="RefSeq" id="WP_011449029.1">
    <property type="nucleotide sequence ID" value="NC_007796.1"/>
</dbReference>
<proteinExistence type="predicted"/>
<evidence type="ECO:0000313" key="4">
    <source>
        <dbReference type="Proteomes" id="UP000001941"/>
    </source>
</evidence>
<organism evidence="3 4">
    <name type="scientific">Methanospirillum hungatei JF-1 (strain ATCC 27890 / DSM 864 / NBRC 100397 / JF-1)</name>
    <dbReference type="NCBI Taxonomy" id="323259"/>
    <lineage>
        <taxon>Archaea</taxon>
        <taxon>Methanobacteriati</taxon>
        <taxon>Methanobacteriota</taxon>
        <taxon>Stenosarchaea group</taxon>
        <taxon>Methanomicrobia</taxon>
        <taxon>Methanomicrobiales</taxon>
        <taxon>Methanospirillaceae</taxon>
        <taxon>Methanospirillum</taxon>
    </lineage>
</organism>
<dbReference type="Gene3D" id="1.10.10.10">
    <property type="entry name" value="Winged helix-like DNA-binding domain superfamily/Winged helix DNA-binding domain"/>
    <property type="match status" value="1"/>
</dbReference>
<dbReference type="Proteomes" id="UP000001941">
    <property type="component" value="Chromosome"/>
</dbReference>
<sequence>MTPATEKLEQLVHIIPIGYEIDRVITPFQEIKAHRVHLISMDDLTKYDNPNEHALTSRQHGFDERNRAILEKKGIEVELHRIDMFDIIEVMKTISWLIVKEKKMGNRVYVNMSACGKIACVGATLAAMIHNVRLYYVRASRYSSTKKEQNEHGLSICDAVKVWQLENFRFALPDESSLLILNYLANSDDALSCDDLIRYLHSMHVDGFEEDYWNYAYEKRRKVQTRYLMKLQNRYLSKLDDAGYIKRKKIGRNTVVKLTKTGRYVAAVSGMDGDTL</sequence>
<feature type="domain" description="HFX-2341-like N-terminal" evidence="1">
    <location>
        <begin position="12"/>
        <end position="142"/>
    </location>
</feature>
<dbReference type="InParanoid" id="Q2FMH8"/>